<dbReference type="InterPro" id="IPR001505">
    <property type="entry name" value="Copper_CuA"/>
</dbReference>
<sequence>MLVGAVFLWLLVNGAFYYMSRVRPGAFDQRYARHILIGGGIVLPVVVLTVLLVWGLSMLPDPRRPGDGLVVRVTGEQWWWRVEYWPEGADAPVLTANEIRLPVGQRTEIHLTSDKVIHSFWIPALGGKMDMFPGRETMISLLPERPGTYRGQCAEFCGASHAWMAFAAVAMEPADFDRWLASEAADAVPPSTDAAARGARLFRSEGCGACHAVRGTENVGQVGPDLTHVGSRQTLGAGRLKVTIDDLSIWISHTDVLKPEVKMPTYDLEPDQLSDLAAYLEGLK</sequence>
<dbReference type="SUPFAM" id="SSF46626">
    <property type="entry name" value="Cytochrome c"/>
    <property type="match status" value="1"/>
</dbReference>
<dbReference type="Pfam" id="PF00034">
    <property type="entry name" value="Cytochrom_C"/>
    <property type="match status" value="1"/>
</dbReference>
<dbReference type="InterPro" id="IPR008972">
    <property type="entry name" value="Cupredoxin"/>
</dbReference>
<dbReference type="InterPro" id="IPR036909">
    <property type="entry name" value="Cyt_c-like_dom_sf"/>
</dbReference>
<feature type="domain" description="Cytochrome c" evidence="14">
    <location>
        <begin position="193"/>
        <end position="284"/>
    </location>
</feature>
<dbReference type="GO" id="GO:0016020">
    <property type="term" value="C:membrane"/>
    <property type="evidence" value="ECO:0007669"/>
    <property type="project" value="UniProtKB-SubCell"/>
</dbReference>
<keyword evidence="9 12" id="KW-0472">Membrane</keyword>
<protein>
    <submittedName>
        <fullName evidence="15">Cytochrome c oxidase subunit 2</fullName>
        <ecNumber evidence="15">1.9.3.1</ecNumber>
    </submittedName>
</protein>
<dbReference type="CDD" id="cd04213">
    <property type="entry name" value="CuRO_CcO_Caa3_II"/>
    <property type="match status" value="1"/>
</dbReference>
<evidence type="ECO:0000256" key="5">
    <source>
        <dbReference type="ARBA" id="ARBA00022723"/>
    </source>
</evidence>
<reference evidence="15 16" key="1">
    <citation type="submission" date="2017-03" db="EMBL/GenBank/DDBJ databases">
        <authorList>
            <person name="Afonso C.L."/>
            <person name="Miller P.J."/>
            <person name="Scott M.A."/>
            <person name="Spackman E."/>
            <person name="Goraichik I."/>
            <person name="Dimitrov K.M."/>
            <person name="Suarez D.L."/>
            <person name="Swayne D.E."/>
        </authorList>
    </citation>
    <scope>NUCLEOTIDE SEQUENCE [LARGE SCALE GENOMIC DNA]</scope>
    <source>
        <strain evidence="15 16">CECT 7751</strain>
    </source>
</reference>
<dbReference type="GO" id="GO:0005507">
    <property type="term" value="F:copper ion binding"/>
    <property type="evidence" value="ECO:0007669"/>
    <property type="project" value="InterPro"/>
</dbReference>
<dbReference type="PROSITE" id="PS51007">
    <property type="entry name" value="CYTC"/>
    <property type="match status" value="1"/>
</dbReference>
<evidence type="ECO:0000256" key="2">
    <source>
        <dbReference type="ARBA" id="ARBA00007866"/>
    </source>
</evidence>
<feature type="domain" description="Cytochrome oxidase subunit II copper A binding" evidence="13">
    <location>
        <begin position="66"/>
        <end position="182"/>
    </location>
</feature>
<keyword evidence="6" id="KW-0249">Electron transport</keyword>
<dbReference type="Pfam" id="PF00116">
    <property type="entry name" value="COX2"/>
    <property type="match status" value="1"/>
</dbReference>
<dbReference type="GO" id="GO:0004129">
    <property type="term" value="F:cytochrome-c oxidase activity"/>
    <property type="evidence" value="ECO:0007669"/>
    <property type="project" value="UniProtKB-EC"/>
</dbReference>
<dbReference type="EMBL" id="FWFN01000009">
    <property type="protein sequence ID" value="SLN71230.1"/>
    <property type="molecule type" value="Genomic_DNA"/>
</dbReference>
<name>A0A1X7A663_9RHOB</name>
<keyword evidence="15" id="KW-0560">Oxidoreductase</keyword>
<keyword evidence="5 11" id="KW-0479">Metal-binding</keyword>
<keyword evidence="12" id="KW-1133">Transmembrane helix</keyword>
<keyword evidence="16" id="KW-1185">Reference proteome</keyword>
<evidence type="ECO:0000256" key="10">
    <source>
        <dbReference type="ARBA" id="ARBA00047816"/>
    </source>
</evidence>
<dbReference type="AlphaFoldDB" id="A0A1X7A663"/>
<dbReference type="PROSITE" id="PS50857">
    <property type="entry name" value="COX2_CUA"/>
    <property type="match status" value="1"/>
</dbReference>
<organism evidence="15 16">
    <name type="scientific">Pseudooceanicola marinus</name>
    <dbReference type="NCBI Taxonomy" id="396013"/>
    <lineage>
        <taxon>Bacteria</taxon>
        <taxon>Pseudomonadati</taxon>
        <taxon>Pseudomonadota</taxon>
        <taxon>Alphaproteobacteria</taxon>
        <taxon>Rhodobacterales</taxon>
        <taxon>Paracoccaceae</taxon>
        <taxon>Pseudooceanicola</taxon>
    </lineage>
</organism>
<evidence type="ECO:0000256" key="1">
    <source>
        <dbReference type="ARBA" id="ARBA00004370"/>
    </source>
</evidence>
<dbReference type="GO" id="GO:0020037">
    <property type="term" value="F:heme binding"/>
    <property type="evidence" value="ECO:0007669"/>
    <property type="project" value="InterPro"/>
</dbReference>
<keyword evidence="4 11" id="KW-0349">Heme</keyword>
<dbReference type="InterPro" id="IPR045187">
    <property type="entry name" value="CcO_II"/>
</dbReference>
<evidence type="ECO:0000259" key="14">
    <source>
        <dbReference type="PROSITE" id="PS51007"/>
    </source>
</evidence>
<comment type="similarity">
    <text evidence="2">Belongs to the cytochrome c oxidase subunit 2 family.</text>
</comment>
<evidence type="ECO:0000259" key="13">
    <source>
        <dbReference type="PROSITE" id="PS50857"/>
    </source>
</evidence>
<dbReference type="InterPro" id="IPR034236">
    <property type="entry name" value="CuRO_CcO_Caa3_II"/>
</dbReference>
<dbReference type="Gene3D" id="2.60.40.420">
    <property type="entry name" value="Cupredoxins - blue copper proteins"/>
    <property type="match status" value="1"/>
</dbReference>
<evidence type="ECO:0000313" key="16">
    <source>
        <dbReference type="Proteomes" id="UP000193963"/>
    </source>
</evidence>
<evidence type="ECO:0000256" key="6">
    <source>
        <dbReference type="ARBA" id="ARBA00022982"/>
    </source>
</evidence>
<proteinExistence type="inferred from homology"/>
<evidence type="ECO:0000256" key="3">
    <source>
        <dbReference type="ARBA" id="ARBA00022448"/>
    </source>
</evidence>
<dbReference type="PANTHER" id="PTHR22888">
    <property type="entry name" value="CYTOCHROME C OXIDASE, SUBUNIT II"/>
    <property type="match status" value="1"/>
</dbReference>
<evidence type="ECO:0000256" key="9">
    <source>
        <dbReference type="ARBA" id="ARBA00023136"/>
    </source>
</evidence>
<dbReference type="EC" id="1.9.3.1" evidence="15"/>
<keyword evidence="8" id="KW-0186">Copper</keyword>
<keyword evidence="12" id="KW-0812">Transmembrane</keyword>
<dbReference type="GO" id="GO:0016491">
    <property type="term" value="F:oxidoreductase activity"/>
    <property type="evidence" value="ECO:0007669"/>
    <property type="project" value="UniProtKB-KW"/>
</dbReference>
<evidence type="ECO:0000256" key="4">
    <source>
        <dbReference type="ARBA" id="ARBA00022617"/>
    </source>
</evidence>
<feature type="transmembrane region" description="Helical" evidence="12">
    <location>
        <begin position="34"/>
        <end position="56"/>
    </location>
</feature>
<evidence type="ECO:0000313" key="15">
    <source>
        <dbReference type="EMBL" id="SLN71230.1"/>
    </source>
</evidence>
<evidence type="ECO:0000256" key="8">
    <source>
        <dbReference type="ARBA" id="ARBA00023008"/>
    </source>
</evidence>
<dbReference type="PROSITE" id="PS00078">
    <property type="entry name" value="COX2"/>
    <property type="match status" value="1"/>
</dbReference>
<gene>
    <name evidence="15" type="primary">ctaC_2</name>
    <name evidence="15" type="ORF">PSM7751_03816</name>
</gene>
<keyword evidence="7 11" id="KW-0408">Iron</keyword>
<comment type="subcellular location">
    <subcellularLocation>
        <location evidence="1">Membrane</location>
    </subcellularLocation>
</comment>
<evidence type="ECO:0000256" key="12">
    <source>
        <dbReference type="SAM" id="Phobius"/>
    </source>
</evidence>
<dbReference type="SUPFAM" id="SSF49503">
    <property type="entry name" value="Cupredoxins"/>
    <property type="match status" value="1"/>
</dbReference>
<dbReference type="InterPro" id="IPR002429">
    <property type="entry name" value="CcO_II-like_C"/>
</dbReference>
<accession>A0A1X7A663</accession>
<dbReference type="InterPro" id="IPR009056">
    <property type="entry name" value="Cyt_c-like_dom"/>
</dbReference>
<comment type="catalytic activity">
    <reaction evidence="10">
        <text>4 Fe(II)-[cytochrome c] + O2 + 8 H(+)(in) = 4 Fe(III)-[cytochrome c] + 2 H2O + 4 H(+)(out)</text>
        <dbReference type="Rhea" id="RHEA:11436"/>
        <dbReference type="Rhea" id="RHEA-COMP:10350"/>
        <dbReference type="Rhea" id="RHEA-COMP:14399"/>
        <dbReference type="ChEBI" id="CHEBI:15377"/>
        <dbReference type="ChEBI" id="CHEBI:15378"/>
        <dbReference type="ChEBI" id="CHEBI:15379"/>
        <dbReference type="ChEBI" id="CHEBI:29033"/>
        <dbReference type="ChEBI" id="CHEBI:29034"/>
        <dbReference type="EC" id="7.1.1.9"/>
    </reaction>
</comment>
<evidence type="ECO:0000256" key="11">
    <source>
        <dbReference type="PROSITE-ProRule" id="PRU00433"/>
    </source>
</evidence>
<keyword evidence="3" id="KW-0813">Transport</keyword>
<dbReference type="GO" id="GO:0042773">
    <property type="term" value="P:ATP synthesis coupled electron transport"/>
    <property type="evidence" value="ECO:0007669"/>
    <property type="project" value="TreeGrafter"/>
</dbReference>
<evidence type="ECO:0000256" key="7">
    <source>
        <dbReference type="ARBA" id="ARBA00023004"/>
    </source>
</evidence>
<dbReference type="Proteomes" id="UP000193963">
    <property type="component" value="Unassembled WGS sequence"/>
</dbReference>
<dbReference type="PANTHER" id="PTHR22888:SF9">
    <property type="entry name" value="CYTOCHROME C OXIDASE SUBUNIT 2"/>
    <property type="match status" value="1"/>
</dbReference>